<reference evidence="3" key="2">
    <citation type="submission" date="2023-01" db="EMBL/GenBank/DDBJ databases">
        <title>Draft genome sequence of Litoribrevibacter albus strain NBRC 110071.</title>
        <authorList>
            <person name="Sun Q."/>
            <person name="Mori K."/>
        </authorList>
    </citation>
    <scope>NUCLEOTIDE SEQUENCE</scope>
    <source>
        <strain evidence="3">NBRC 110071</strain>
    </source>
</reference>
<reference evidence="3" key="1">
    <citation type="journal article" date="2014" name="Int. J. Syst. Evol. Microbiol.">
        <title>Complete genome sequence of Corynebacterium casei LMG S-19264T (=DSM 44701T), isolated from a smear-ripened cheese.</title>
        <authorList>
            <consortium name="US DOE Joint Genome Institute (JGI-PGF)"/>
            <person name="Walter F."/>
            <person name="Albersmeier A."/>
            <person name="Kalinowski J."/>
            <person name="Ruckert C."/>
        </authorList>
    </citation>
    <scope>NUCLEOTIDE SEQUENCE</scope>
    <source>
        <strain evidence="3">NBRC 110071</strain>
    </source>
</reference>
<name>A0AA37W8B9_9GAMM</name>
<dbReference type="AlphaFoldDB" id="A0AA37W8B9"/>
<dbReference type="Pfam" id="PF20250">
    <property type="entry name" value="FapA_N"/>
    <property type="match status" value="1"/>
</dbReference>
<dbReference type="InterPro" id="IPR046865">
    <property type="entry name" value="FapA_b_solenoid"/>
</dbReference>
<protein>
    <recommendedName>
        <fullName evidence="2">Flagellar Assembly Protein A N-terminal region domain-containing protein</fullName>
    </recommendedName>
</protein>
<dbReference type="Proteomes" id="UP001161389">
    <property type="component" value="Unassembled WGS sequence"/>
</dbReference>
<comment type="caution">
    <text evidence="3">The sequence shown here is derived from an EMBL/GenBank/DDBJ whole genome shotgun (WGS) entry which is preliminary data.</text>
</comment>
<evidence type="ECO:0000256" key="1">
    <source>
        <dbReference type="SAM" id="Coils"/>
    </source>
</evidence>
<proteinExistence type="predicted"/>
<dbReference type="InterPro" id="IPR005646">
    <property type="entry name" value="FapA"/>
</dbReference>
<feature type="coiled-coil region" evidence="1">
    <location>
        <begin position="439"/>
        <end position="513"/>
    </location>
</feature>
<dbReference type="InterPro" id="IPR046866">
    <property type="entry name" value="FapA_N"/>
</dbReference>
<keyword evidence="4" id="KW-1185">Reference proteome</keyword>
<accession>A0AA37W8B9</accession>
<dbReference type="EMBL" id="BSNM01000027">
    <property type="protein sequence ID" value="GLQ33717.1"/>
    <property type="molecule type" value="Genomic_DNA"/>
</dbReference>
<dbReference type="PANTHER" id="PTHR38032:SF1">
    <property type="entry name" value="RNA-BINDING PROTEIN KHPB N-TERMINAL DOMAIN-CONTAINING PROTEIN"/>
    <property type="match status" value="1"/>
</dbReference>
<feature type="domain" description="Flagellar Assembly Protein A N-terminal region" evidence="2">
    <location>
        <begin position="90"/>
        <end position="266"/>
    </location>
</feature>
<evidence type="ECO:0000313" key="4">
    <source>
        <dbReference type="Proteomes" id="UP001161389"/>
    </source>
</evidence>
<evidence type="ECO:0000313" key="3">
    <source>
        <dbReference type="EMBL" id="GLQ33717.1"/>
    </source>
</evidence>
<dbReference type="Pfam" id="PF03961">
    <property type="entry name" value="FapA"/>
    <property type="match status" value="1"/>
</dbReference>
<keyword evidence="1" id="KW-0175">Coiled coil</keyword>
<dbReference type="PANTHER" id="PTHR38032">
    <property type="entry name" value="POLYMERASE-RELATED"/>
    <property type="match status" value="1"/>
</dbReference>
<sequence>MEGEVSTEQLVFELTEDKKFVELVLSLSASAPSLASILSAFNESEFSACLFREDLVNQSLAEFKAKKDLAPNATDVMRYRVADRKSATLHLEVSSDRLNASLVITSAFGGNNPNEKVILAYLKKQGIKEGIQLKEIKDYCAQASEMTPGAQITIVAAKGRAAKKGIPCEFKWTVTPFQDRELKPVQREDGTTDMYDLGEIETVSPGDVVMERIPARKSDDGVNVYGEPIFSIAPPNIAFSTAEGVEVSPDNPNLLIATRSGVPMRARNVIRVDDILVLDTVDLTTGHIEFDGTVMIKGAVRDGLKVNVTGDIHVRDLVESAELIAGGNILVKQGILGRKVESEDVRQHDSSFTAIVEAQGDIEASYLQYVSIKAGGKITVKDQLLNCLVHDCEELIVGGPTKRKAKLVGGHYSVRRSVGVGILGSDSYVTAEIELGKDVARLKSEIEEIKNTLLEKQDSLARCTVQLEKFEAKGDQNKVDHFTKTIARIREEAQNYKLQYETLSQEYKDLVLQVSLSVYGECYPGIQVRFGKFNATLQEYSKACRFKFTKMGLKKAPIKGA</sequence>
<organism evidence="3 4">
    <name type="scientific">Litoribrevibacter albus</name>
    <dbReference type="NCBI Taxonomy" id="1473156"/>
    <lineage>
        <taxon>Bacteria</taxon>
        <taxon>Pseudomonadati</taxon>
        <taxon>Pseudomonadota</taxon>
        <taxon>Gammaproteobacteria</taxon>
        <taxon>Oceanospirillales</taxon>
        <taxon>Oceanospirillaceae</taxon>
        <taxon>Litoribrevibacter</taxon>
    </lineage>
</organism>
<gene>
    <name evidence="3" type="ORF">GCM10007876_41970</name>
</gene>
<evidence type="ECO:0000259" key="2">
    <source>
        <dbReference type="Pfam" id="PF20250"/>
    </source>
</evidence>